<feature type="region of interest" description="Disordered" evidence="2">
    <location>
        <begin position="419"/>
        <end position="450"/>
    </location>
</feature>
<evidence type="ECO:0008006" key="6">
    <source>
        <dbReference type="Google" id="ProtNLM"/>
    </source>
</evidence>
<feature type="coiled-coil region" evidence="1">
    <location>
        <begin position="289"/>
        <end position="396"/>
    </location>
</feature>
<evidence type="ECO:0000256" key="2">
    <source>
        <dbReference type="SAM" id="MobiDB-lite"/>
    </source>
</evidence>
<feature type="transmembrane region" description="Helical" evidence="3">
    <location>
        <begin position="67"/>
        <end position="91"/>
    </location>
</feature>
<feature type="transmembrane region" description="Helical" evidence="3">
    <location>
        <begin position="112"/>
        <end position="135"/>
    </location>
</feature>
<reference evidence="4" key="1">
    <citation type="submission" date="2020-04" db="EMBL/GenBank/DDBJ databases">
        <title>Deep metagenomics examines the oral microbiome during advanced dental caries in children, revealing novel taxa and co-occurrences with host molecules.</title>
        <authorList>
            <person name="Baker J.L."/>
            <person name="Morton J.T."/>
            <person name="Dinis M."/>
            <person name="Alvarez R."/>
            <person name="Tran N.C."/>
            <person name="Knight R."/>
            <person name="Edlund A."/>
        </authorList>
    </citation>
    <scope>NUCLEOTIDE SEQUENCE</scope>
    <source>
        <strain evidence="4">JCVI_32_bin.14</strain>
    </source>
</reference>
<dbReference type="EMBL" id="JABZMK010000001">
    <property type="protein sequence ID" value="MBF1128612.1"/>
    <property type="molecule type" value="Genomic_DNA"/>
</dbReference>
<comment type="caution">
    <text evidence="4">The sequence shown here is derived from an EMBL/GenBank/DDBJ whole genome shotgun (WGS) entry which is preliminary data.</text>
</comment>
<proteinExistence type="predicted"/>
<keyword evidence="3" id="KW-0472">Membrane</keyword>
<evidence type="ECO:0000256" key="1">
    <source>
        <dbReference type="SAM" id="Coils"/>
    </source>
</evidence>
<protein>
    <recommendedName>
        <fullName evidence="6">DUF697 domain-containing protein</fullName>
    </recommendedName>
</protein>
<dbReference type="AlphaFoldDB" id="A0A930FQD9"/>
<accession>A0A930FQD9</accession>
<evidence type="ECO:0000313" key="5">
    <source>
        <dbReference type="Proteomes" id="UP000757890"/>
    </source>
</evidence>
<keyword evidence="1" id="KW-0175">Coiled coil</keyword>
<sequence>MMNGDKSAEEIKKTAVGAAKEAVQEVKESVEATAEDMENVPEVHLETPEADVEVTFIDDRDKEAEGLIHWAAARAGVIVAAPLLGTVSLIANEVYMISKIGSVYGVDVPQKAVLSFIGSLGATVVGTTVATLLPIPFIQIPIGISVTYGLGKAAVRWIKDGMPDDTRPYKAVFEEGRAEGNTLVGEIKENPEKDIPLGDEKRDFTKEIKKTVDDVYPEKAHEAVDKLADQLVDTFNLLGEQLVTALKKAGMTDEQIEKAKYTTIGAAEIAKETAEKTAKNLRAVARVKSRKLQEEARQKASEMKEQAKEQMEELQKKKEEMRRQSEIRAEQAKLKSEKLKAQARIQMQEAKVQADKLKEQVRTQAEIAQDKANELKEKVNARADDYRRNVSAAANRAKADILGYVDDFRTRTEERAAQIRAKDRNAKGGAIEGSEFSQETVGKSSEETKK</sequence>
<keyword evidence="3" id="KW-1133">Transmembrane helix</keyword>
<dbReference type="Proteomes" id="UP000757890">
    <property type="component" value="Unassembled WGS sequence"/>
</dbReference>
<dbReference type="CDD" id="cd06503">
    <property type="entry name" value="ATP-synt_Fo_b"/>
    <property type="match status" value="1"/>
</dbReference>
<name>A0A930FQD9_9FIRM</name>
<organism evidence="4 5">
    <name type="scientific">Dialister invisus</name>
    <dbReference type="NCBI Taxonomy" id="218538"/>
    <lineage>
        <taxon>Bacteria</taxon>
        <taxon>Bacillati</taxon>
        <taxon>Bacillota</taxon>
        <taxon>Negativicutes</taxon>
        <taxon>Veillonellales</taxon>
        <taxon>Veillonellaceae</taxon>
        <taxon>Dialister</taxon>
    </lineage>
</organism>
<gene>
    <name evidence="4" type="ORF">HXL70_00980</name>
</gene>
<evidence type="ECO:0000256" key="3">
    <source>
        <dbReference type="SAM" id="Phobius"/>
    </source>
</evidence>
<keyword evidence="3" id="KW-0812">Transmembrane</keyword>
<evidence type="ECO:0000313" key="4">
    <source>
        <dbReference type="EMBL" id="MBF1128612.1"/>
    </source>
</evidence>